<keyword evidence="2" id="KW-1185">Reference proteome</keyword>
<gene>
    <name evidence="1" type="ORF">ELX58_00390</name>
</gene>
<sequence length="89" mass="10222">MNWVSTTSGLWNSIGTQFWTNPYTPEPWIISTALANNQEIVTLHDNANIKDVANFTQSNLSPNINFVAKHFHIQTITLPELMYKLNKKF</sequence>
<proteinExistence type="predicted"/>
<dbReference type="KEGG" id="lji:ELX58_00390"/>
<evidence type="ECO:0000313" key="2">
    <source>
        <dbReference type="Proteomes" id="UP000294321"/>
    </source>
</evidence>
<dbReference type="AlphaFoldDB" id="A0A4P6ZKA1"/>
<dbReference type="OrthoDB" id="3231195at2"/>
<evidence type="ECO:0000313" key="1">
    <source>
        <dbReference type="EMBL" id="QBP17670.1"/>
    </source>
</evidence>
<protein>
    <submittedName>
        <fullName evidence="1">Uncharacterized protein</fullName>
    </submittedName>
</protein>
<dbReference type="Proteomes" id="UP000294321">
    <property type="component" value="Chromosome"/>
</dbReference>
<reference evidence="2" key="1">
    <citation type="submission" date="2018-12" db="EMBL/GenBank/DDBJ databases">
        <title>A new species of lactobacillus.</title>
        <authorList>
            <person name="Jian Y."/>
            <person name="Xin L."/>
            <person name="Hong Z.J."/>
            <person name="Ming L.Z."/>
            <person name="Hong X.Z."/>
        </authorList>
    </citation>
    <scope>NUCLEOTIDE SEQUENCE [LARGE SCALE GENOMIC DNA]</scope>
    <source>
        <strain evidence="2">HSLZ-75</strain>
    </source>
</reference>
<organism evidence="1 2">
    <name type="scientific">Acetilactobacillus jinshanensis</name>
    <dbReference type="NCBI Taxonomy" id="1720083"/>
    <lineage>
        <taxon>Bacteria</taxon>
        <taxon>Bacillati</taxon>
        <taxon>Bacillota</taxon>
        <taxon>Bacilli</taxon>
        <taxon>Lactobacillales</taxon>
        <taxon>Lactobacillaceae</taxon>
        <taxon>Acetilactobacillus</taxon>
    </lineage>
</organism>
<accession>A0A4P6ZKA1</accession>
<dbReference type="RefSeq" id="WP_133441216.1">
    <property type="nucleotide sequence ID" value="NZ_CP034726.1"/>
</dbReference>
<dbReference type="EMBL" id="CP034726">
    <property type="protein sequence ID" value="QBP17670.1"/>
    <property type="molecule type" value="Genomic_DNA"/>
</dbReference>
<name>A0A4P6ZKA1_9LACO</name>